<dbReference type="GO" id="GO:0005886">
    <property type="term" value="C:plasma membrane"/>
    <property type="evidence" value="ECO:0007669"/>
    <property type="project" value="UniProtKB-SubCell"/>
</dbReference>
<accession>A0A0A2G3D6</accession>
<sequence length="73" mass="8360">MRHLLVLILSFPIHFYRGAISPLFPPSCRFTPTCSQYALEALRKHGPFKGLKLTIRRILRCHPWGGNGYDPVP</sequence>
<comment type="similarity">
    <text evidence="1">Belongs to the UPF0161 family.</text>
</comment>
<dbReference type="InterPro" id="IPR002696">
    <property type="entry name" value="Membr_insert_effic_factor_YidD"/>
</dbReference>
<dbReference type="STRING" id="266762.HQ36_05925"/>
<protein>
    <recommendedName>
        <fullName evidence="1">Putative membrane protein insertion efficiency factor</fullName>
    </recommendedName>
</protein>
<comment type="subcellular location">
    <subcellularLocation>
        <location evidence="1">Cell membrane</location>
        <topology evidence="1">Peripheral membrane protein</topology>
        <orientation evidence="1">Cytoplasmic side</orientation>
    </subcellularLocation>
</comment>
<evidence type="ECO:0000313" key="3">
    <source>
        <dbReference type="Proteomes" id="UP000030134"/>
    </source>
</evidence>
<dbReference type="Proteomes" id="UP000030134">
    <property type="component" value="Unassembled WGS sequence"/>
</dbReference>
<dbReference type="Pfam" id="PF01809">
    <property type="entry name" value="YidD"/>
    <property type="match status" value="1"/>
</dbReference>
<evidence type="ECO:0000256" key="1">
    <source>
        <dbReference type="HAMAP-Rule" id="MF_00386"/>
    </source>
</evidence>
<gene>
    <name evidence="2" type="ORF">HQ36_05925</name>
</gene>
<dbReference type="SMART" id="SM01234">
    <property type="entry name" value="Haemolytic"/>
    <property type="match status" value="1"/>
</dbReference>
<dbReference type="EMBL" id="JQZW01000009">
    <property type="protein sequence ID" value="KGN97793.1"/>
    <property type="molecule type" value="Genomic_DNA"/>
</dbReference>
<proteinExistence type="inferred from homology"/>
<keyword evidence="1" id="KW-1003">Cell membrane</keyword>
<evidence type="ECO:0000313" key="2">
    <source>
        <dbReference type="EMBL" id="KGN97793.1"/>
    </source>
</evidence>
<dbReference type="AlphaFoldDB" id="A0A0A2G3D6"/>
<organism evidence="2 3">
    <name type="scientific">Porphyromonas gingivicanis</name>
    <dbReference type="NCBI Taxonomy" id="266762"/>
    <lineage>
        <taxon>Bacteria</taxon>
        <taxon>Pseudomonadati</taxon>
        <taxon>Bacteroidota</taxon>
        <taxon>Bacteroidia</taxon>
        <taxon>Bacteroidales</taxon>
        <taxon>Porphyromonadaceae</taxon>
        <taxon>Porphyromonas</taxon>
    </lineage>
</organism>
<keyword evidence="1" id="KW-0472">Membrane</keyword>
<comment type="function">
    <text evidence="1">Could be involved in insertion of integral membrane proteins into the membrane.</text>
</comment>
<dbReference type="PANTHER" id="PTHR33383:SF1">
    <property type="entry name" value="MEMBRANE PROTEIN INSERTION EFFICIENCY FACTOR-RELATED"/>
    <property type="match status" value="1"/>
</dbReference>
<reference evidence="2 3" key="1">
    <citation type="submission" date="2014-08" db="EMBL/GenBank/DDBJ databases">
        <title>Porphyromonas gingivicanis strain:COT-022_OH1391 Genome sequencing.</title>
        <authorList>
            <person name="Wallis C."/>
            <person name="Deusch O."/>
            <person name="O'Flynn C."/>
            <person name="Davis I."/>
            <person name="Jospin G."/>
            <person name="Darling A.E."/>
            <person name="Coil D.A."/>
            <person name="Alexiev A."/>
            <person name="Horsfall A."/>
            <person name="Kirkwood N."/>
            <person name="Harris S."/>
            <person name="Eisen J.A."/>
        </authorList>
    </citation>
    <scope>NUCLEOTIDE SEQUENCE [LARGE SCALE GENOMIC DNA]</scope>
    <source>
        <strain evidence="3">COT-022 OH1391</strain>
    </source>
</reference>
<name>A0A0A2G3D6_9PORP</name>
<dbReference type="HAMAP" id="MF_00386">
    <property type="entry name" value="UPF0161_YidD"/>
    <property type="match status" value="1"/>
</dbReference>
<keyword evidence="3" id="KW-1185">Reference proteome</keyword>
<dbReference type="PANTHER" id="PTHR33383">
    <property type="entry name" value="MEMBRANE PROTEIN INSERTION EFFICIENCY FACTOR-RELATED"/>
    <property type="match status" value="1"/>
</dbReference>
<dbReference type="NCBIfam" id="TIGR00278">
    <property type="entry name" value="membrane protein insertion efficiency factor YidD"/>
    <property type="match status" value="1"/>
</dbReference>
<dbReference type="eggNOG" id="COG0759">
    <property type="taxonomic scope" value="Bacteria"/>
</dbReference>
<comment type="caution">
    <text evidence="2">The sequence shown here is derived from an EMBL/GenBank/DDBJ whole genome shotgun (WGS) entry which is preliminary data.</text>
</comment>